<reference evidence="2" key="1">
    <citation type="submission" date="2013-03" db="EMBL/GenBank/DDBJ databases">
        <title>The Genome Sequence of Anopheles christyi ACHKN1017.</title>
        <authorList>
            <consortium name="The Broad Institute Genomics Platform"/>
            <person name="Neafsey D.E."/>
            <person name="Besansky N."/>
            <person name="Walker B."/>
            <person name="Young S.K."/>
            <person name="Zeng Q."/>
            <person name="Gargeya S."/>
            <person name="Fitzgerald M."/>
            <person name="Haas B."/>
            <person name="Abouelleil A."/>
            <person name="Allen A.W."/>
            <person name="Alvarado L."/>
            <person name="Arachchi H.M."/>
            <person name="Berlin A.M."/>
            <person name="Chapman S.B."/>
            <person name="Gainer-Dewar J."/>
            <person name="Goldberg J."/>
            <person name="Griggs A."/>
            <person name="Gujja S."/>
            <person name="Hansen M."/>
            <person name="Howarth C."/>
            <person name="Imamovic A."/>
            <person name="Ireland A."/>
            <person name="Larimer J."/>
            <person name="McCowan C."/>
            <person name="Murphy C."/>
            <person name="Pearson M."/>
            <person name="Poon T.W."/>
            <person name="Priest M."/>
            <person name="Roberts A."/>
            <person name="Saif S."/>
            <person name="Shea T."/>
            <person name="Sisk P."/>
            <person name="Sykes S."/>
            <person name="Wortman J."/>
            <person name="Nusbaum C."/>
            <person name="Birren B."/>
        </authorList>
    </citation>
    <scope>NUCLEOTIDE SEQUENCE [LARGE SCALE GENOMIC DNA]</scope>
    <source>
        <strain evidence="2">ACHKN1017</strain>
    </source>
</reference>
<accession>A0A182KII1</accession>
<reference evidence="1" key="2">
    <citation type="submission" date="2020-05" db="UniProtKB">
        <authorList>
            <consortium name="EnsemblMetazoa"/>
        </authorList>
    </citation>
    <scope>IDENTIFICATION</scope>
    <source>
        <strain evidence="1">ACHKN1017</strain>
    </source>
</reference>
<dbReference type="EnsemblMetazoa" id="ACHR014257-RA">
    <property type="protein sequence ID" value="ACHR014257-PA"/>
    <property type="gene ID" value="ACHR014257"/>
</dbReference>
<protein>
    <submittedName>
        <fullName evidence="1">Uncharacterized protein</fullName>
    </submittedName>
</protein>
<organism evidence="1 2">
    <name type="scientific">Anopheles christyi</name>
    <dbReference type="NCBI Taxonomy" id="43041"/>
    <lineage>
        <taxon>Eukaryota</taxon>
        <taxon>Metazoa</taxon>
        <taxon>Ecdysozoa</taxon>
        <taxon>Arthropoda</taxon>
        <taxon>Hexapoda</taxon>
        <taxon>Insecta</taxon>
        <taxon>Pterygota</taxon>
        <taxon>Neoptera</taxon>
        <taxon>Endopterygota</taxon>
        <taxon>Diptera</taxon>
        <taxon>Nematocera</taxon>
        <taxon>Culicoidea</taxon>
        <taxon>Culicidae</taxon>
        <taxon>Anophelinae</taxon>
        <taxon>Anopheles</taxon>
    </lineage>
</organism>
<dbReference type="VEuPathDB" id="VectorBase:ACHR014257"/>
<evidence type="ECO:0000313" key="2">
    <source>
        <dbReference type="Proteomes" id="UP000075881"/>
    </source>
</evidence>
<name>A0A182KII1_9DIPT</name>
<dbReference type="Proteomes" id="UP000075881">
    <property type="component" value="Unassembled WGS sequence"/>
</dbReference>
<sequence>MNSIRDRIIQIHQLKLNFFIQYKHNKHINAHHLLFHYSLHHDSRRVNHE</sequence>
<dbReference type="AlphaFoldDB" id="A0A182KII1"/>
<evidence type="ECO:0000313" key="1">
    <source>
        <dbReference type="EnsemblMetazoa" id="ACHR014257-PA"/>
    </source>
</evidence>
<proteinExistence type="predicted"/>
<keyword evidence="2" id="KW-1185">Reference proteome</keyword>